<gene>
    <name evidence="1" type="ORF">DCW38_00945</name>
</gene>
<accession>A0A350H871</accession>
<sequence>MNIIEIVKSLKIIALSSDIFRILLIDMKFLFINLFTPDLTDRESIMKIPLNDMTDSQKRALKSILKLDLNINSVIETKESLRISYVNYKDSLFIESIIGSIQKRMPS</sequence>
<comment type="caution">
    <text evidence="1">The sequence shown here is derived from an EMBL/GenBank/DDBJ whole genome shotgun (WGS) entry which is preliminary data.</text>
</comment>
<reference evidence="1 2" key="1">
    <citation type="journal article" date="2018" name="Nat. Biotechnol.">
        <title>A standardized bacterial taxonomy based on genome phylogeny substantially revises the tree of life.</title>
        <authorList>
            <person name="Parks D.H."/>
            <person name="Chuvochina M."/>
            <person name="Waite D.W."/>
            <person name="Rinke C."/>
            <person name="Skarshewski A."/>
            <person name="Chaumeil P.A."/>
            <person name="Hugenholtz P."/>
        </authorList>
    </citation>
    <scope>NUCLEOTIDE SEQUENCE [LARGE SCALE GENOMIC DNA]</scope>
    <source>
        <strain evidence="1">UBA9956</strain>
    </source>
</reference>
<dbReference type="AlphaFoldDB" id="A0A350H871"/>
<protein>
    <submittedName>
        <fullName evidence="1">Uncharacterized protein</fullName>
    </submittedName>
</protein>
<proteinExistence type="predicted"/>
<evidence type="ECO:0000313" key="2">
    <source>
        <dbReference type="Proteomes" id="UP000264062"/>
    </source>
</evidence>
<dbReference type="Proteomes" id="UP000264062">
    <property type="component" value="Unassembled WGS sequence"/>
</dbReference>
<name>A0A350H871_UNCW3</name>
<organism evidence="1 2">
    <name type="scientific">candidate division WOR-3 bacterium</name>
    <dbReference type="NCBI Taxonomy" id="2052148"/>
    <lineage>
        <taxon>Bacteria</taxon>
        <taxon>Bacteria division WOR-3</taxon>
    </lineage>
</organism>
<dbReference type="EMBL" id="DMZY01000030">
    <property type="protein sequence ID" value="HAV91737.1"/>
    <property type="molecule type" value="Genomic_DNA"/>
</dbReference>
<evidence type="ECO:0000313" key="1">
    <source>
        <dbReference type="EMBL" id="HAV91737.1"/>
    </source>
</evidence>